<feature type="compositionally biased region" description="Polar residues" evidence="1">
    <location>
        <begin position="642"/>
        <end position="656"/>
    </location>
</feature>
<dbReference type="EMBL" id="ML977514">
    <property type="protein sequence ID" value="KAF2126276.1"/>
    <property type="molecule type" value="Genomic_DNA"/>
</dbReference>
<feature type="region of interest" description="Disordered" evidence="1">
    <location>
        <begin position="589"/>
        <end position="615"/>
    </location>
</feature>
<dbReference type="OrthoDB" id="3540210at2759"/>
<feature type="region of interest" description="Disordered" evidence="1">
    <location>
        <begin position="637"/>
        <end position="662"/>
    </location>
</feature>
<keyword evidence="2" id="KW-1133">Transmembrane helix</keyword>
<organism evidence="3 4">
    <name type="scientific">Dothidotthia symphoricarpi CBS 119687</name>
    <dbReference type="NCBI Taxonomy" id="1392245"/>
    <lineage>
        <taxon>Eukaryota</taxon>
        <taxon>Fungi</taxon>
        <taxon>Dikarya</taxon>
        <taxon>Ascomycota</taxon>
        <taxon>Pezizomycotina</taxon>
        <taxon>Dothideomycetes</taxon>
        <taxon>Pleosporomycetidae</taxon>
        <taxon>Pleosporales</taxon>
        <taxon>Dothidotthiaceae</taxon>
        <taxon>Dothidotthia</taxon>
    </lineage>
</organism>
<dbReference type="AlphaFoldDB" id="A0A6A6A400"/>
<evidence type="ECO:0000313" key="4">
    <source>
        <dbReference type="Proteomes" id="UP000799771"/>
    </source>
</evidence>
<dbReference type="RefSeq" id="XP_033520668.1">
    <property type="nucleotide sequence ID" value="XM_033673469.1"/>
</dbReference>
<feature type="compositionally biased region" description="Low complexity" evidence="1">
    <location>
        <begin position="69"/>
        <end position="88"/>
    </location>
</feature>
<feature type="compositionally biased region" description="Polar residues" evidence="1">
    <location>
        <begin position="589"/>
        <end position="601"/>
    </location>
</feature>
<dbReference type="GeneID" id="54413901"/>
<sequence length="706" mass="78873">MNVNKNRAITGVWKDYTTGDIILSVSDSWGYAMIAIATVWLSWSVKYLKKILGNFALFIHLRQKEPSQRSNNDSSLSERSSLLGHGSRVTTTADPQALARVIKRTSGVRDLFSESVSNEDLTRGERLRLIVLTAVVALCASGMIVGGYYASTIRLTEPARLASNRCGLWIFDGQSRSEAATRAGLLDLQREERAAEYAKDCYGPVSGINAVRCNLFYRSKLPFRAANYTNDCPFQNDICRQNLTVTFTTPTIDASDLGINSPTTHKFRRSTKCTPLSMEYPFVQNVTENGTTTYYYYYGGKPGDDPPVNYTYKTVGDPWDRLTPVYDLYAYNSASEPLLWQPRSELTIPKYSTLTIVFVSSLRILYEKRSDDAIFPADTPVWIPEDPKPWFRNSDPRARPLACINLIEVCSADEMVCWSIRAPDDITKFEWTPELTLLYTSLHRTDIFDSIKKRQGRGLLAQKGVSKYFSDALGEYHWVDEMENLVAIAHARTQINAWSVASGEDSVHEGKDGYYQITENYGNLCGKFKYSPEGYSGLNFVAFIIICLSLPVLCVVSLDWIPIETKVARGTESIRNIFTNITSHTRASRAASGQISQPVGASQSQSSLNSQNTSGLGATDQSLTAVAATITPTAGTSTTAALPQTQMQPQNLQSQTAHDEEIEDRGVMKSDEIKWEPLVLHKLLLLPWLVLWKFPRFVVSRCSNTE</sequence>
<feature type="region of interest" description="Disordered" evidence="1">
    <location>
        <begin position="67"/>
        <end position="90"/>
    </location>
</feature>
<proteinExistence type="predicted"/>
<keyword evidence="2" id="KW-0472">Membrane</keyword>
<gene>
    <name evidence="3" type="ORF">P153DRAFT_89302</name>
</gene>
<accession>A0A6A6A400</accession>
<feature type="transmembrane region" description="Helical" evidence="2">
    <location>
        <begin position="129"/>
        <end position="150"/>
    </location>
</feature>
<dbReference type="Proteomes" id="UP000799771">
    <property type="component" value="Unassembled WGS sequence"/>
</dbReference>
<feature type="transmembrane region" description="Helical" evidence="2">
    <location>
        <begin position="540"/>
        <end position="561"/>
    </location>
</feature>
<evidence type="ECO:0000313" key="3">
    <source>
        <dbReference type="EMBL" id="KAF2126276.1"/>
    </source>
</evidence>
<evidence type="ECO:0000256" key="2">
    <source>
        <dbReference type="SAM" id="Phobius"/>
    </source>
</evidence>
<name>A0A6A6A400_9PLEO</name>
<keyword evidence="4" id="KW-1185">Reference proteome</keyword>
<protein>
    <submittedName>
        <fullName evidence="3">Uncharacterized protein</fullName>
    </submittedName>
</protein>
<feature type="compositionally biased region" description="Low complexity" evidence="1">
    <location>
        <begin position="602"/>
        <end position="615"/>
    </location>
</feature>
<keyword evidence="2" id="KW-0812">Transmembrane</keyword>
<feature type="transmembrane region" description="Helical" evidence="2">
    <location>
        <begin position="29"/>
        <end position="48"/>
    </location>
</feature>
<evidence type="ECO:0000256" key="1">
    <source>
        <dbReference type="SAM" id="MobiDB-lite"/>
    </source>
</evidence>
<reference evidence="3" key="1">
    <citation type="journal article" date="2020" name="Stud. Mycol.">
        <title>101 Dothideomycetes genomes: a test case for predicting lifestyles and emergence of pathogens.</title>
        <authorList>
            <person name="Haridas S."/>
            <person name="Albert R."/>
            <person name="Binder M."/>
            <person name="Bloem J."/>
            <person name="Labutti K."/>
            <person name="Salamov A."/>
            <person name="Andreopoulos B."/>
            <person name="Baker S."/>
            <person name="Barry K."/>
            <person name="Bills G."/>
            <person name="Bluhm B."/>
            <person name="Cannon C."/>
            <person name="Castanera R."/>
            <person name="Culley D."/>
            <person name="Daum C."/>
            <person name="Ezra D."/>
            <person name="Gonzalez J."/>
            <person name="Henrissat B."/>
            <person name="Kuo A."/>
            <person name="Liang C."/>
            <person name="Lipzen A."/>
            <person name="Lutzoni F."/>
            <person name="Magnuson J."/>
            <person name="Mondo S."/>
            <person name="Nolan M."/>
            <person name="Ohm R."/>
            <person name="Pangilinan J."/>
            <person name="Park H.-J."/>
            <person name="Ramirez L."/>
            <person name="Alfaro M."/>
            <person name="Sun H."/>
            <person name="Tritt A."/>
            <person name="Yoshinaga Y."/>
            <person name="Zwiers L.-H."/>
            <person name="Turgeon B."/>
            <person name="Goodwin S."/>
            <person name="Spatafora J."/>
            <person name="Crous P."/>
            <person name="Grigoriev I."/>
        </authorList>
    </citation>
    <scope>NUCLEOTIDE SEQUENCE</scope>
    <source>
        <strain evidence="3">CBS 119687</strain>
    </source>
</reference>